<keyword evidence="2" id="KW-1185">Reference proteome</keyword>
<protein>
    <submittedName>
        <fullName evidence="1">Uncharacterized protein</fullName>
    </submittedName>
</protein>
<evidence type="ECO:0000313" key="1">
    <source>
        <dbReference type="EMBL" id="KAK3605732.1"/>
    </source>
</evidence>
<dbReference type="AlphaFoldDB" id="A0AAE0W9T7"/>
<dbReference type="Proteomes" id="UP001195483">
    <property type="component" value="Unassembled WGS sequence"/>
</dbReference>
<name>A0AAE0W9T7_9BIVA</name>
<reference evidence="1" key="2">
    <citation type="journal article" date="2021" name="Genome Biol. Evol.">
        <title>Developing a high-quality reference genome for a parasitic bivalve with doubly uniparental inheritance (Bivalvia: Unionida).</title>
        <authorList>
            <person name="Smith C.H."/>
        </authorList>
    </citation>
    <scope>NUCLEOTIDE SEQUENCE</scope>
    <source>
        <strain evidence="1">CHS0354</strain>
        <tissue evidence="1">Mantle</tissue>
    </source>
</reference>
<accession>A0AAE0W9T7</accession>
<sequence>MKINIFLINRNRQKKAQEALVKRKRAANNTIYFCDPRETIGSNDTIIHSYERVQASIHAHQSISVYESEYANRSDACKE</sequence>
<reference evidence="1" key="3">
    <citation type="submission" date="2023-05" db="EMBL/GenBank/DDBJ databases">
        <authorList>
            <person name="Smith C.H."/>
        </authorList>
    </citation>
    <scope>NUCLEOTIDE SEQUENCE</scope>
    <source>
        <strain evidence="1">CHS0354</strain>
        <tissue evidence="1">Mantle</tissue>
    </source>
</reference>
<reference evidence="1" key="1">
    <citation type="journal article" date="2021" name="Genome Biol. Evol.">
        <title>A High-Quality Reference Genome for a Parasitic Bivalve with Doubly Uniparental Inheritance (Bivalvia: Unionida).</title>
        <authorList>
            <person name="Smith C.H."/>
        </authorList>
    </citation>
    <scope>NUCLEOTIDE SEQUENCE</scope>
    <source>
        <strain evidence="1">CHS0354</strain>
    </source>
</reference>
<dbReference type="EMBL" id="JAEAOA010000820">
    <property type="protein sequence ID" value="KAK3605732.1"/>
    <property type="molecule type" value="Genomic_DNA"/>
</dbReference>
<proteinExistence type="predicted"/>
<evidence type="ECO:0000313" key="2">
    <source>
        <dbReference type="Proteomes" id="UP001195483"/>
    </source>
</evidence>
<gene>
    <name evidence="1" type="ORF">CHS0354_013531</name>
</gene>
<comment type="caution">
    <text evidence="1">The sequence shown here is derived from an EMBL/GenBank/DDBJ whole genome shotgun (WGS) entry which is preliminary data.</text>
</comment>
<organism evidence="1 2">
    <name type="scientific">Potamilus streckersoni</name>
    <dbReference type="NCBI Taxonomy" id="2493646"/>
    <lineage>
        <taxon>Eukaryota</taxon>
        <taxon>Metazoa</taxon>
        <taxon>Spiralia</taxon>
        <taxon>Lophotrochozoa</taxon>
        <taxon>Mollusca</taxon>
        <taxon>Bivalvia</taxon>
        <taxon>Autobranchia</taxon>
        <taxon>Heteroconchia</taxon>
        <taxon>Palaeoheterodonta</taxon>
        <taxon>Unionida</taxon>
        <taxon>Unionoidea</taxon>
        <taxon>Unionidae</taxon>
        <taxon>Ambleminae</taxon>
        <taxon>Lampsilini</taxon>
        <taxon>Potamilus</taxon>
    </lineage>
</organism>